<reference evidence="4" key="2">
    <citation type="submission" date="2024-06" db="EMBL/GenBank/DDBJ databases">
        <title>Micromonospora mangrovi CCTCC AA 2012012 genome sequences.</title>
        <authorList>
            <person name="Gao J."/>
        </authorList>
    </citation>
    <scope>NUCLEOTIDE SEQUENCE</scope>
    <source>
        <strain evidence="4">CCTCC AA 2012012</strain>
    </source>
</reference>
<protein>
    <submittedName>
        <fullName evidence="3">Uncharacterized protein</fullName>
    </submittedName>
</protein>
<dbReference type="EMBL" id="CP157762">
    <property type="protein sequence ID" value="XBP92653.1"/>
    <property type="molecule type" value="Genomic_DNA"/>
</dbReference>
<reference evidence="3" key="1">
    <citation type="submission" date="2024-01" db="EMBL/GenBank/DDBJ databases">
        <title>The genome sequence of Micromonospora mangrovi CCTCC AA 2012012.</title>
        <authorList>
            <person name="Gao J."/>
        </authorList>
    </citation>
    <scope>NUCLEOTIDE SEQUENCE</scope>
    <source>
        <strain evidence="3">CCTCC AA 2012012</strain>
    </source>
</reference>
<gene>
    <name evidence="4" type="ORF">ABUL08_24095</name>
    <name evidence="3" type="ORF">VK199_24020</name>
</gene>
<organism evidence="3">
    <name type="scientific">Micromonospora sp. CCTCC AA 2012012</name>
    <dbReference type="NCBI Taxonomy" id="3111921"/>
    <lineage>
        <taxon>Bacteria</taxon>
        <taxon>Bacillati</taxon>
        <taxon>Actinomycetota</taxon>
        <taxon>Actinomycetes</taxon>
        <taxon>Micromonosporales</taxon>
        <taxon>Micromonosporaceae</taxon>
        <taxon>Micromonospora</taxon>
    </lineage>
</organism>
<sequence>MSQDLPVPRQDSRSDDTTVVEWGDTGATPPARFGRTLAGLRGDRRLPPVLAGLGAVAAVGSLVGEWLVMTVPNGGPEGNTPIRVPAGVSDVAGFGVGYLVGLLGLAVAVALALCGGTAAVRRNARVAGLGLAAAVLAVLAATALSLDDSGQRTLFYSSEEGFRVEYGRGLVTAFLATALLAAALHLSGRSAVDPAESAPDGEPDDRPEGARGIEPPVPDRRRRGRRADDRPPAPADLTVQPTVPFARPEPPL</sequence>
<name>A0AAU7M7Q2_9ACTN</name>
<feature type="region of interest" description="Disordered" evidence="1">
    <location>
        <begin position="191"/>
        <end position="252"/>
    </location>
</feature>
<proteinExistence type="predicted"/>
<keyword evidence="2" id="KW-0472">Membrane</keyword>
<dbReference type="RefSeq" id="WP_350932249.1">
    <property type="nucleotide sequence ID" value="NZ_CP157762.1"/>
</dbReference>
<feature type="transmembrane region" description="Helical" evidence="2">
    <location>
        <begin position="126"/>
        <end position="146"/>
    </location>
</feature>
<keyword evidence="2" id="KW-1133">Transmembrane helix</keyword>
<feature type="region of interest" description="Disordered" evidence="1">
    <location>
        <begin position="1"/>
        <end position="27"/>
    </location>
</feature>
<evidence type="ECO:0000256" key="1">
    <source>
        <dbReference type="SAM" id="MobiDB-lite"/>
    </source>
</evidence>
<dbReference type="AlphaFoldDB" id="A0AAU7M7Q2"/>
<evidence type="ECO:0000313" key="3">
    <source>
        <dbReference type="EMBL" id="XBP92653.1"/>
    </source>
</evidence>
<feature type="transmembrane region" description="Helical" evidence="2">
    <location>
        <begin position="49"/>
        <end position="71"/>
    </location>
</feature>
<feature type="transmembrane region" description="Helical" evidence="2">
    <location>
        <begin position="166"/>
        <end position="186"/>
    </location>
</feature>
<evidence type="ECO:0000313" key="4">
    <source>
        <dbReference type="EMBL" id="XCH73350.1"/>
    </source>
</evidence>
<evidence type="ECO:0000256" key="2">
    <source>
        <dbReference type="SAM" id="Phobius"/>
    </source>
</evidence>
<keyword evidence="2" id="KW-0812">Transmembrane</keyword>
<feature type="transmembrane region" description="Helical" evidence="2">
    <location>
        <begin position="91"/>
        <end position="114"/>
    </location>
</feature>
<accession>A0AAU7M7Q2</accession>
<dbReference type="EMBL" id="CP159342">
    <property type="protein sequence ID" value="XCH73350.1"/>
    <property type="molecule type" value="Genomic_DNA"/>
</dbReference>